<dbReference type="HOGENOM" id="CLU_025763_1_2_0"/>
<sequence>MENFTTSTFEKIKSIINYFSIATEEKNSLLEILKYPDISFEFSIYLKKENQIKSIKAYRVLHNSLNGPYKGGLRISQDITYQELLELSTLMTLKNALLDIPFGGSKGGISIGSKSLTLEEKELIIREYVRKLSKYIDEYTDIPAPDMNTDEYDMNVFFDEYSKIKGKPVYAIVTGKSPELKGIEYRKFSTGYGVAYITDKVIKDFLNKDNVKIAIQGFGKVGKYTFKKIQELGYKVVAISDSKCGIYSKEGLDFNQINEIKKEYGSVCELAELNKSVDKLNPSEFLYIDCDVLILAAKEDVINKDNADKIKAKIIIEGANKPITTEADDILNKNGKLIIPDILSNSGGVFVSYYEWLKGLGLVDLTDEEIDKIMKEKLIQAYNKVKNISQSKSLPFRESALILSLENLYKKAKLRKVI</sequence>
<keyword evidence="5" id="KW-0547">Nucleotide-binding</keyword>
<dbReference type="Gene3D" id="3.40.50.720">
    <property type="entry name" value="NAD(P)-binding Rossmann-like Domain"/>
    <property type="match status" value="1"/>
</dbReference>
<dbReference type="GO" id="GO:0000166">
    <property type="term" value="F:nucleotide binding"/>
    <property type="evidence" value="ECO:0007669"/>
    <property type="project" value="UniProtKB-KW"/>
</dbReference>
<evidence type="ECO:0000256" key="7">
    <source>
        <dbReference type="RuleBase" id="RU004417"/>
    </source>
</evidence>
<feature type="binding site" evidence="5">
    <location>
        <position position="352"/>
    </location>
    <ligand>
        <name>substrate</name>
    </ligand>
</feature>
<proteinExistence type="inferred from homology"/>
<keyword evidence="2 3" id="KW-0560">Oxidoreductase</keyword>
<dbReference type="InterPro" id="IPR014362">
    <property type="entry name" value="Glu_DH"/>
</dbReference>
<reference evidence="9 10" key="1">
    <citation type="journal article" date="2009" name="J. Bacteriol.">
        <title>Complete and draft genome sequences of six members of the Aquificales.</title>
        <authorList>
            <person name="Reysenbach A.L."/>
            <person name="Hamamura N."/>
            <person name="Podar M."/>
            <person name="Griffiths E."/>
            <person name="Ferreira S."/>
            <person name="Hochstein R."/>
            <person name="Heidelberg J."/>
            <person name="Johnson J."/>
            <person name="Mead D."/>
            <person name="Pohorille A."/>
            <person name="Sarmiento M."/>
            <person name="Schweighofer K."/>
            <person name="Seshadri R."/>
            <person name="Voytek M.A."/>
        </authorList>
    </citation>
    <scope>NUCLEOTIDE SEQUENCE [LARGE SCALE GENOMIC DNA]</scope>
    <source>
        <strain evidence="10">Az-Fu1 / DSM 15241 / OCM 825</strain>
    </source>
</reference>
<keyword evidence="5" id="KW-0520">NAD</keyword>
<dbReference type="STRING" id="204536.SULAZ_1457"/>
<dbReference type="CDD" id="cd01076">
    <property type="entry name" value="NAD_bind_1_Glu_DH"/>
    <property type="match status" value="1"/>
</dbReference>
<gene>
    <name evidence="9" type="ordered locus">SULAZ_1457</name>
</gene>
<dbReference type="SUPFAM" id="SSF51735">
    <property type="entry name" value="NAD(P)-binding Rossmann-fold domains"/>
    <property type="match status" value="1"/>
</dbReference>
<dbReference type="InterPro" id="IPR046346">
    <property type="entry name" value="Aminoacid_DH-like_N_sf"/>
</dbReference>
<evidence type="ECO:0000256" key="4">
    <source>
        <dbReference type="PIRSR" id="PIRSR000185-1"/>
    </source>
</evidence>
<name>C1DWD7_SULAA</name>
<evidence type="ECO:0000313" key="10">
    <source>
        <dbReference type="Proteomes" id="UP000001369"/>
    </source>
</evidence>
<feature type="binding site" evidence="5">
    <location>
        <position position="190"/>
    </location>
    <ligand>
        <name>NAD(+)</name>
        <dbReference type="ChEBI" id="CHEBI:57540"/>
    </ligand>
</feature>
<dbReference type="KEGG" id="saf:SULAZ_1457"/>
<dbReference type="PRINTS" id="PR00082">
    <property type="entry name" value="GLFDHDRGNASE"/>
</dbReference>
<feature type="binding site" evidence="5">
    <location>
        <position position="70"/>
    </location>
    <ligand>
        <name>substrate</name>
    </ligand>
</feature>
<comment type="similarity">
    <text evidence="1 3 7">Belongs to the Glu/Leu/Phe/Val dehydrogenases family.</text>
</comment>
<dbReference type="GO" id="GO:0006538">
    <property type="term" value="P:L-glutamate catabolic process"/>
    <property type="evidence" value="ECO:0007669"/>
    <property type="project" value="TreeGrafter"/>
</dbReference>
<evidence type="ECO:0000256" key="5">
    <source>
        <dbReference type="PIRSR" id="PIRSR000185-2"/>
    </source>
</evidence>
<evidence type="ECO:0000256" key="1">
    <source>
        <dbReference type="ARBA" id="ARBA00006382"/>
    </source>
</evidence>
<dbReference type="SUPFAM" id="SSF53223">
    <property type="entry name" value="Aminoacid dehydrogenase-like, N-terminal domain"/>
    <property type="match status" value="1"/>
</dbReference>
<dbReference type="InterPro" id="IPR036291">
    <property type="entry name" value="NAD(P)-bd_dom_sf"/>
</dbReference>
<evidence type="ECO:0000256" key="2">
    <source>
        <dbReference type="ARBA" id="ARBA00023002"/>
    </source>
</evidence>
<dbReference type="PIRSF" id="PIRSF000185">
    <property type="entry name" value="Glu_DH"/>
    <property type="match status" value="1"/>
</dbReference>
<protein>
    <recommendedName>
        <fullName evidence="3">Glutamate dehydrogenase</fullName>
    </recommendedName>
</protein>
<dbReference type="PANTHER" id="PTHR11606">
    <property type="entry name" value="GLUTAMATE DEHYDROGENASE"/>
    <property type="match status" value="1"/>
</dbReference>
<keyword evidence="10" id="KW-1185">Reference proteome</keyword>
<evidence type="ECO:0000259" key="8">
    <source>
        <dbReference type="SMART" id="SM00839"/>
    </source>
</evidence>
<dbReference type="OrthoDB" id="9803297at2"/>
<dbReference type="RefSeq" id="WP_012673557.1">
    <property type="nucleotide sequence ID" value="NC_012438.1"/>
</dbReference>
<dbReference type="Pfam" id="PF00208">
    <property type="entry name" value="ELFV_dehydrog"/>
    <property type="match status" value="1"/>
</dbReference>
<evidence type="ECO:0000256" key="6">
    <source>
        <dbReference type="PIRSR" id="PIRSR000185-3"/>
    </source>
</evidence>
<dbReference type="Pfam" id="PF02812">
    <property type="entry name" value="ELFV_dehydrog_N"/>
    <property type="match status" value="1"/>
</dbReference>
<dbReference type="SMART" id="SM00839">
    <property type="entry name" value="ELFV_dehydrog"/>
    <property type="match status" value="1"/>
</dbReference>
<dbReference type="InterPro" id="IPR006095">
    <property type="entry name" value="Glu/Leu/Phe/Val/Trp_DH"/>
</dbReference>
<organism evidence="9 10">
    <name type="scientific">Sulfurihydrogenibium azorense (strain DSM 15241 / OCM 825 / Az-Fu1)</name>
    <dbReference type="NCBI Taxonomy" id="204536"/>
    <lineage>
        <taxon>Bacteria</taxon>
        <taxon>Pseudomonadati</taxon>
        <taxon>Aquificota</taxon>
        <taxon>Aquificia</taxon>
        <taxon>Aquificales</taxon>
        <taxon>Hydrogenothermaceae</taxon>
        <taxon>Sulfurihydrogenibium</taxon>
    </lineage>
</organism>
<dbReference type="GO" id="GO:0004352">
    <property type="term" value="F:glutamate dehydrogenase (NAD+) activity"/>
    <property type="evidence" value="ECO:0007669"/>
    <property type="project" value="TreeGrafter"/>
</dbReference>
<dbReference type="AlphaFoldDB" id="C1DWD7"/>
<dbReference type="InterPro" id="IPR006097">
    <property type="entry name" value="Glu/Leu/Phe/Val/Trp_DH_dimer"/>
</dbReference>
<dbReference type="EMBL" id="CP001229">
    <property type="protein sequence ID" value="ACN98232.1"/>
    <property type="molecule type" value="Genomic_DNA"/>
</dbReference>
<accession>C1DWD7</accession>
<feature type="active site" description="Proton donor" evidence="4">
    <location>
        <position position="106"/>
    </location>
</feature>
<dbReference type="InterPro" id="IPR033922">
    <property type="entry name" value="NAD_bind_Glu_DH"/>
</dbReference>
<dbReference type="eggNOG" id="COG0334">
    <property type="taxonomic scope" value="Bacteria"/>
</dbReference>
<feature type="domain" description="Glutamate/phenylalanine/leucine/valine/L-tryptophan dehydrogenase C-terminal" evidence="8">
    <location>
        <begin position="186"/>
        <end position="416"/>
    </location>
</feature>
<evidence type="ECO:0000313" key="9">
    <source>
        <dbReference type="EMBL" id="ACN98232.1"/>
    </source>
</evidence>
<evidence type="ECO:0000256" key="3">
    <source>
        <dbReference type="PIRNR" id="PIRNR000185"/>
    </source>
</evidence>
<dbReference type="Gene3D" id="3.40.50.10860">
    <property type="entry name" value="Leucine Dehydrogenase, chain A, domain 1"/>
    <property type="match status" value="1"/>
</dbReference>
<feature type="site" description="Important for catalysis" evidence="6">
    <location>
        <position position="146"/>
    </location>
</feature>
<feature type="binding site" evidence="5">
    <location>
        <position position="94"/>
    </location>
    <ligand>
        <name>substrate</name>
    </ligand>
</feature>
<dbReference type="Proteomes" id="UP000001369">
    <property type="component" value="Chromosome"/>
</dbReference>
<dbReference type="PANTHER" id="PTHR11606:SF13">
    <property type="entry name" value="GLUTAMATE DEHYDROGENASE 1, MITOCHONDRIAL"/>
    <property type="match status" value="1"/>
</dbReference>
<dbReference type="InterPro" id="IPR006096">
    <property type="entry name" value="Glu/Leu/Phe/Val/Trp_DH_C"/>
</dbReference>